<name>H6Q6S0_PYROT</name>
<proteinExistence type="predicted"/>
<organism evidence="1 2">
    <name type="scientific">Pyrobaculum oguniense (strain DSM 13380 / JCM 10595 / TE7)</name>
    <dbReference type="NCBI Taxonomy" id="698757"/>
    <lineage>
        <taxon>Archaea</taxon>
        <taxon>Thermoproteota</taxon>
        <taxon>Thermoprotei</taxon>
        <taxon>Thermoproteales</taxon>
        <taxon>Thermoproteaceae</taxon>
        <taxon>Pyrobaculum</taxon>
    </lineage>
</organism>
<dbReference type="HOGENOM" id="CLU_833190_0_0_2"/>
<reference evidence="1 2" key="1">
    <citation type="journal article" date="2012" name="Stand. Genomic Sci.">
        <title>Complete genome sequence of Pyrobaculum oguniense.</title>
        <authorList>
            <person name="Bernick D.L."/>
            <person name="Karplus K."/>
            <person name="Lui L.M."/>
            <person name="Coker J.K."/>
            <person name="Murphy J.N."/>
            <person name="Chan P.P."/>
            <person name="Cozen A.E."/>
            <person name="Lowe T.M."/>
        </authorList>
    </citation>
    <scope>NUCLEOTIDE SEQUENCE [LARGE SCALE GENOMIC DNA]</scope>
    <source>
        <strain evidence="1 2">TE7</strain>
    </source>
</reference>
<evidence type="ECO:0000313" key="2">
    <source>
        <dbReference type="Proteomes" id="UP000009062"/>
    </source>
</evidence>
<dbReference type="Proteomes" id="UP000009062">
    <property type="component" value="Chromosome"/>
</dbReference>
<dbReference type="AlphaFoldDB" id="H6Q6S0"/>
<keyword evidence="2" id="KW-1185">Reference proteome</keyword>
<protein>
    <submittedName>
        <fullName evidence="1">Uncharacterized protein</fullName>
    </submittedName>
</protein>
<sequence>MDLHLIEARYQRAVFKGRSEVAMRDFMLRYGERWEEIWEASSGASEEDVKAAEYKAGELKELVASRIDDVETAALYAAYGRSLSVERELELGMELLGRHSALEKLIRWGLVMHFSDEIVAAPPYLAGLLLELMRNSPRLDVDLWQLEAFAHDQPSLALLEGLLSGEFDEELHRIFYGEVPKELRIGKIAVYTPDVGIVVNPVYSPEEVLEVLVELKRRRAYALSKALALHGEYEFSSEARCGLHYLSLDGSAEKSGVVAICPWLSYSRKLWRKLRNVVLVVEGQRPPGLTSFKIGVVFIKGGEAEVVKPQLPSKLLEYIVDILYSAGFFVSESQ</sequence>
<accession>H6Q6S0</accession>
<dbReference type="KEGG" id="pog:Pogu_0273"/>
<dbReference type="EMBL" id="CP003316">
    <property type="protein sequence ID" value="AFA38300.1"/>
    <property type="molecule type" value="Genomic_DNA"/>
</dbReference>
<gene>
    <name evidence="1" type="ordered locus">Pogu_0273</name>
</gene>
<dbReference type="eggNOG" id="arCOG05690">
    <property type="taxonomic scope" value="Archaea"/>
</dbReference>
<evidence type="ECO:0000313" key="1">
    <source>
        <dbReference type="EMBL" id="AFA38300.1"/>
    </source>
</evidence>